<feature type="compositionally biased region" description="Basic and acidic residues" evidence="1">
    <location>
        <begin position="24"/>
        <end position="37"/>
    </location>
</feature>
<comment type="caution">
    <text evidence="2">The sequence shown here is derived from an EMBL/GenBank/DDBJ whole genome shotgun (WGS) entry which is preliminary data.</text>
</comment>
<proteinExistence type="predicted"/>
<feature type="compositionally biased region" description="Polar residues" evidence="1">
    <location>
        <begin position="9"/>
        <end position="19"/>
    </location>
</feature>
<dbReference type="EMBL" id="JBBXMP010000461">
    <property type="protein sequence ID" value="KAL0057688.1"/>
    <property type="molecule type" value="Genomic_DNA"/>
</dbReference>
<evidence type="ECO:0000313" key="2">
    <source>
        <dbReference type="EMBL" id="KAL0057688.1"/>
    </source>
</evidence>
<evidence type="ECO:0000256" key="1">
    <source>
        <dbReference type="SAM" id="MobiDB-lite"/>
    </source>
</evidence>
<name>A0ABR2Z8R3_9AGAR</name>
<feature type="region of interest" description="Disordered" evidence="1">
    <location>
        <begin position="1"/>
        <end position="37"/>
    </location>
</feature>
<reference evidence="2 3" key="1">
    <citation type="submission" date="2024-05" db="EMBL/GenBank/DDBJ databases">
        <title>A draft genome resource for the thread blight pathogen Marasmius tenuissimus strain MS-2.</title>
        <authorList>
            <person name="Yulfo-Soto G.E."/>
            <person name="Baruah I.K."/>
            <person name="Amoako-Attah I."/>
            <person name="Bukari Y."/>
            <person name="Meinhardt L.W."/>
            <person name="Bailey B.A."/>
            <person name="Cohen S.P."/>
        </authorList>
    </citation>
    <scope>NUCLEOTIDE SEQUENCE [LARGE SCALE GENOMIC DNA]</scope>
    <source>
        <strain evidence="2 3">MS-2</strain>
    </source>
</reference>
<gene>
    <name evidence="2" type="ORF">AAF712_015666</name>
</gene>
<sequence length="123" mass="13832">MNDTEETTMLDQTQESLLPQASELWKKPNDFNMDPNDRKQSYETACAWLGAVGVDGHQFYRRVKDDIRDPDDTASDAAYITFVVDVAHAYLAELDQQGSLPCGYTSISDQANKWLTQAADVHD</sequence>
<organism evidence="2 3">
    <name type="scientific">Marasmius tenuissimus</name>
    <dbReference type="NCBI Taxonomy" id="585030"/>
    <lineage>
        <taxon>Eukaryota</taxon>
        <taxon>Fungi</taxon>
        <taxon>Dikarya</taxon>
        <taxon>Basidiomycota</taxon>
        <taxon>Agaricomycotina</taxon>
        <taxon>Agaricomycetes</taxon>
        <taxon>Agaricomycetidae</taxon>
        <taxon>Agaricales</taxon>
        <taxon>Marasmiineae</taxon>
        <taxon>Marasmiaceae</taxon>
        <taxon>Marasmius</taxon>
    </lineage>
</organism>
<keyword evidence="3" id="KW-1185">Reference proteome</keyword>
<protein>
    <submittedName>
        <fullName evidence="2">Uncharacterized protein</fullName>
    </submittedName>
</protein>
<dbReference type="Proteomes" id="UP001437256">
    <property type="component" value="Unassembled WGS sequence"/>
</dbReference>
<evidence type="ECO:0000313" key="3">
    <source>
        <dbReference type="Proteomes" id="UP001437256"/>
    </source>
</evidence>
<accession>A0ABR2Z8R3</accession>